<dbReference type="SUPFAM" id="SSF69279">
    <property type="entry name" value="Phage tail proteins"/>
    <property type="match status" value="1"/>
</dbReference>
<feature type="region of interest" description="Disordered" evidence="1">
    <location>
        <begin position="1"/>
        <end position="31"/>
    </location>
</feature>
<organism evidence="2 3">
    <name type="scientific">Escherichia coli</name>
    <dbReference type="NCBI Taxonomy" id="562"/>
    <lineage>
        <taxon>Bacteria</taxon>
        <taxon>Pseudomonadati</taxon>
        <taxon>Pseudomonadota</taxon>
        <taxon>Gammaproteobacteria</taxon>
        <taxon>Enterobacterales</taxon>
        <taxon>Enterobacteriaceae</taxon>
        <taxon>Escherichia</taxon>
    </lineage>
</organism>
<dbReference type="EMBL" id="UASD01000008">
    <property type="protein sequence ID" value="SPX12659.1"/>
    <property type="molecule type" value="Genomic_DNA"/>
</dbReference>
<accession>A0A2X1Q441</accession>
<name>A0A2X1Q441_ECOLX</name>
<reference evidence="2 3" key="1">
    <citation type="submission" date="2018-06" db="EMBL/GenBank/DDBJ databases">
        <authorList>
            <consortium name="Pathogen Informatics"/>
            <person name="Doyle S."/>
        </authorList>
    </citation>
    <scope>NUCLEOTIDE SEQUENCE [LARGE SCALE GENOMIC DNA]</scope>
    <source>
        <strain evidence="2 3">NCTC9073</strain>
    </source>
</reference>
<sequence>MMRSPPGSITVNAAPYREAGDDTSPKPETESGAFYARFHHERELNRSARIHLLSNAAHLSPGQVLEPQGDVITDLKEGIVLTLVTYRGARDSRLHVSAWGMPLQRTLLFPTGRNPASGHPG</sequence>
<feature type="compositionally biased region" description="Basic and acidic residues" evidence="1">
    <location>
        <begin position="18"/>
        <end position="29"/>
    </location>
</feature>
<gene>
    <name evidence="2" type="ORF">NCTC9073_04035</name>
</gene>
<evidence type="ECO:0000313" key="2">
    <source>
        <dbReference type="EMBL" id="SPX12659.1"/>
    </source>
</evidence>
<dbReference type="Gene3D" id="2.30.110.50">
    <property type="match status" value="1"/>
</dbReference>
<evidence type="ECO:0000313" key="3">
    <source>
        <dbReference type="Proteomes" id="UP000250780"/>
    </source>
</evidence>
<proteinExistence type="predicted"/>
<dbReference type="AlphaFoldDB" id="A0A2X1Q441"/>
<evidence type="ECO:0000256" key="1">
    <source>
        <dbReference type="SAM" id="MobiDB-lite"/>
    </source>
</evidence>
<protein>
    <submittedName>
        <fullName evidence="2">VGR-related protein</fullName>
    </submittedName>
</protein>
<dbReference type="Proteomes" id="UP000250780">
    <property type="component" value="Unassembled WGS sequence"/>
</dbReference>